<reference evidence="7 8" key="1">
    <citation type="submission" date="2020-08" db="EMBL/GenBank/DDBJ databases">
        <title>Sequencing the genomes of 1000 actinobacteria strains.</title>
        <authorList>
            <person name="Klenk H.-P."/>
        </authorList>
    </citation>
    <scope>NUCLEOTIDE SEQUENCE [LARGE SCALE GENOMIC DNA]</scope>
    <source>
        <strain evidence="7 8">DSM 105784</strain>
    </source>
</reference>
<proteinExistence type="predicted"/>
<evidence type="ECO:0000256" key="5">
    <source>
        <dbReference type="ARBA" id="ARBA00023136"/>
    </source>
</evidence>
<dbReference type="Pfam" id="PF01810">
    <property type="entry name" value="LysE"/>
    <property type="match status" value="1"/>
</dbReference>
<evidence type="ECO:0000256" key="1">
    <source>
        <dbReference type="ARBA" id="ARBA00004651"/>
    </source>
</evidence>
<keyword evidence="4 6" id="KW-1133">Transmembrane helix</keyword>
<feature type="transmembrane region" description="Helical" evidence="6">
    <location>
        <begin position="112"/>
        <end position="134"/>
    </location>
</feature>
<dbReference type="EMBL" id="JACHMJ010000001">
    <property type="protein sequence ID" value="MBB5842683.1"/>
    <property type="molecule type" value="Genomic_DNA"/>
</dbReference>
<dbReference type="PANTHER" id="PTHR30086">
    <property type="entry name" value="ARGININE EXPORTER PROTEIN ARGO"/>
    <property type="match status" value="1"/>
</dbReference>
<comment type="caution">
    <text evidence="7">The sequence shown here is derived from an EMBL/GenBank/DDBJ whole genome shotgun (WGS) entry which is preliminary data.</text>
</comment>
<evidence type="ECO:0000313" key="7">
    <source>
        <dbReference type="EMBL" id="MBB5842683.1"/>
    </source>
</evidence>
<name>A0A841AM25_9MICO</name>
<sequence>MSGTSVVGMALTALVMVLTPGPNMIYLVSRSIGQGRSAGLISLAGTGVGFLVYLVAANVGLAVVFVAVPWLYIGLNAAGVVYLGYLAWQALRPGGRGVFDVRDLSGDSPARLFRMGLVTNLLNPKAAIMYLTLIPQFVDPGRGSPVAQGLVLGGIQIAISLTVNAAIVVAAGTVATFLVRRPRWARWQRRVTGTLLGAVALLLAREVPDRARV</sequence>
<dbReference type="InterPro" id="IPR001123">
    <property type="entry name" value="LeuE-type"/>
</dbReference>
<organism evidence="7 8">
    <name type="scientific">Conyzicola lurida</name>
    <dbReference type="NCBI Taxonomy" id="1172621"/>
    <lineage>
        <taxon>Bacteria</taxon>
        <taxon>Bacillati</taxon>
        <taxon>Actinomycetota</taxon>
        <taxon>Actinomycetes</taxon>
        <taxon>Micrococcales</taxon>
        <taxon>Microbacteriaceae</taxon>
        <taxon>Conyzicola</taxon>
    </lineage>
</organism>
<dbReference type="GO" id="GO:0005886">
    <property type="term" value="C:plasma membrane"/>
    <property type="evidence" value="ECO:0007669"/>
    <property type="project" value="UniProtKB-SubCell"/>
</dbReference>
<gene>
    <name evidence="7" type="ORF">HD599_001006</name>
</gene>
<dbReference type="PANTHER" id="PTHR30086:SF20">
    <property type="entry name" value="ARGININE EXPORTER PROTEIN ARGO-RELATED"/>
    <property type="match status" value="1"/>
</dbReference>
<dbReference type="GO" id="GO:0015171">
    <property type="term" value="F:amino acid transmembrane transporter activity"/>
    <property type="evidence" value="ECO:0007669"/>
    <property type="project" value="TreeGrafter"/>
</dbReference>
<evidence type="ECO:0000256" key="3">
    <source>
        <dbReference type="ARBA" id="ARBA00022692"/>
    </source>
</evidence>
<evidence type="ECO:0000256" key="2">
    <source>
        <dbReference type="ARBA" id="ARBA00022475"/>
    </source>
</evidence>
<evidence type="ECO:0000313" key="8">
    <source>
        <dbReference type="Proteomes" id="UP000536685"/>
    </source>
</evidence>
<feature type="transmembrane region" description="Helical" evidence="6">
    <location>
        <begin position="40"/>
        <end position="64"/>
    </location>
</feature>
<keyword evidence="8" id="KW-1185">Reference proteome</keyword>
<feature type="transmembrane region" description="Helical" evidence="6">
    <location>
        <begin position="154"/>
        <end position="179"/>
    </location>
</feature>
<keyword evidence="2" id="KW-1003">Cell membrane</keyword>
<dbReference type="RefSeq" id="WP_343061892.1">
    <property type="nucleotide sequence ID" value="NZ_JACHMJ010000001.1"/>
</dbReference>
<evidence type="ECO:0000256" key="4">
    <source>
        <dbReference type="ARBA" id="ARBA00022989"/>
    </source>
</evidence>
<dbReference type="AlphaFoldDB" id="A0A841AM25"/>
<keyword evidence="3 6" id="KW-0812">Transmembrane</keyword>
<dbReference type="Proteomes" id="UP000536685">
    <property type="component" value="Unassembled WGS sequence"/>
</dbReference>
<evidence type="ECO:0000256" key="6">
    <source>
        <dbReference type="SAM" id="Phobius"/>
    </source>
</evidence>
<accession>A0A841AM25</accession>
<protein>
    <submittedName>
        <fullName evidence="7">Threonine/homoserine/homoserine lactone efflux protein</fullName>
    </submittedName>
</protein>
<feature type="transmembrane region" description="Helical" evidence="6">
    <location>
        <begin position="70"/>
        <end position="91"/>
    </location>
</feature>
<dbReference type="PIRSF" id="PIRSF006324">
    <property type="entry name" value="LeuE"/>
    <property type="match status" value="1"/>
</dbReference>
<keyword evidence="5 6" id="KW-0472">Membrane</keyword>
<feature type="transmembrane region" description="Helical" evidence="6">
    <location>
        <begin position="6"/>
        <end position="28"/>
    </location>
</feature>
<comment type="subcellular location">
    <subcellularLocation>
        <location evidence="1">Cell membrane</location>
        <topology evidence="1">Multi-pass membrane protein</topology>
    </subcellularLocation>
</comment>